<dbReference type="AlphaFoldDB" id="A0A9P9YXK7"/>
<feature type="signal peptide" evidence="1">
    <location>
        <begin position="1"/>
        <end position="17"/>
    </location>
</feature>
<keyword evidence="1" id="KW-0732">Signal</keyword>
<dbReference type="Proteomes" id="UP001059596">
    <property type="component" value="Chromosome 3R"/>
</dbReference>
<evidence type="ECO:0000259" key="2">
    <source>
        <dbReference type="Pfam" id="PF05267"/>
    </source>
</evidence>
<organism evidence="3 4">
    <name type="scientific">Drosophila gunungcola</name>
    <name type="common">fruit fly</name>
    <dbReference type="NCBI Taxonomy" id="103775"/>
    <lineage>
        <taxon>Eukaryota</taxon>
        <taxon>Metazoa</taxon>
        <taxon>Ecdysozoa</taxon>
        <taxon>Arthropoda</taxon>
        <taxon>Hexapoda</taxon>
        <taxon>Insecta</taxon>
        <taxon>Pterygota</taxon>
        <taxon>Neoptera</taxon>
        <taxon>Endopterygota</taxon>
        <taxon>Diptera</taxon>
        <taxon>Brachycera</taxon>
        <taxon>Muscomorpha</taxon>
        <taxon>Ephydroidea</taxon>
        <taxon>Drosophilidae</taxon>
        <taxon>Drosophila</taxon>
        <taxon>Sophophora</taxon>
    </lineage>
</organism>
<dbReference type="EMBL" id="JAMKOV010000001">
    <property type="protein sequence ID" value="KAI8044941.1"/>
    <property type="molecule type" value="Genomic_DNA"/>
</dbReference>
<evidence type="ECO:0000313" key="3">
    <source>
        <dbReference type="EMBL" id="KAI8044941.1"/>
    </source>
</evidence>
<keyword evidence="4" id="KW-1185">Reference proteome</keyword>
<feature type="chain" id="PRO_5040148792" description="Protein TsetseEP domain-containing protein" evidence="1">
    <location>
        <begin position="18"/>
        <end position="493"/>
    </location>
</feature>
<gene>
    <name evidence="3" type="ORF">M5D96_001117</name>
</gene>
<sequence>MLFKAVTLFLAIGAVYGAVVPNSVKISGESTLIEFLRDSPALRASDHADKYDEDSRTCNEDYEVAKSLIDSSYDYPRNELADSVKNTCYSLLTCDGKESNSDAFECLASGGPAGSAALGSASDKAYDYGASLKERLGDVKKIETACLLEAQRTYKTNHGQCYDDLIACAYDPTWEFPTTNFDLCFQIYRPLLENVAARYETNFEACITGYDNSTAVVNEKYSGDRQNILKAADIGCARPNSYCTCWTSEKQDLDITFYGISANATEIAVKIKEEYRVLESRREICENNAERTYVEDTADTYERLNNCLKGIPDSTIRTTTPYPTTFYTTRLTTTTAGALCFGHYIPILNGLSAQLEVDYAKCQKYFDDSSAAVIASWNSTLYKIQLTGERGCSTFFDCSSIVDFVLSFECFANVGAEQSKTMYQVSADATEAASDIKITLQTLDTQMINCQNNADRHYVEETASTYEKLNRCLGGTPLPQETTKDWSYYTTWY</sequence>
<feature type="domain" description="Protein TsetseEP" evidence="2">
    <location>
        <begin position="45"/>
        <end position="152"/>
    </location>
</feature>
<comment type="caution">
    <text evidence="3">The sequence shown here is derived from an EMBL/GenBank/DDBJ whole genome shotgun (WGS) entry which is preliminary data.</text>
</comment>
<dbReference type="Pfam" id="PF05267">
    <property type="entry name" value="DUF725"/>
    <property type="match status" value="3"/>
</dbReference>
<accession>A0A9P9YXK7</accession>
<feature type="domain" description="Protein TsetseEP" evidence="2">
    <location>
        <begin position="184"/>
        <end position="291"/>
    </location>
</feature>
<proteinExistence type="predicted"/>
<evidence type="ECO:0000256" key="1">
    <source>
        <dbReference type="SAM" id="SignalP"/>
    </source>
</evidence>
<protein>
    <recommendedName>
        <fullName evidence="2">Protein TsetseEP domain-containing protein</fullName>
    </recommendedName>
</protein>
<dbReference type="InterPro" id="IPR007931">
    <property type="entry name" value="TsetseEP"/>
</dbReference>
<name>A0A9P9YXK7_9MUSC</name>
<feature type="domain" description="Protein TsetseEP" evidence="2">
    <location>
        <begin position="340"/>
        <end position="456"/>
    </location>
</feature>
<evidence type="ECO:0000313" key="4">
    <source>
        <dbReference type="Proteomes" id="UP001059596"/>
    </source>
</evidence>
<reference evidence="3" key="1">
    <citation type="journal article" date="2023" name="Genome Biol. Evol.">
        <title>Long-read-based Genome Assembly of Drosophila gunungcola Reveals Fewer Chemosensory Genes in Flower-breeding Species.</title>
        <authorList>
            <person name="Negi A."/>
            <person name="Liao B.Y."/>
            <person name="Yeh S.D."/>
        </authorList>
    </citation>
    <scope>NUCLEOTIDE SEQUENCE</scope>
    <source>
        <strain evidence="3">Sukarami</strain>
    </source>
</reference>